<comment type="caution">
    <text evidence="3">The sequence shown here is derived from an EMBL/GenBank/DDBJ whole genome shotgun (WGS) entry which is preliminary data.</text>
</comment>
<evidence type="ECO:0000256" key="1">
    <source>
        <dbReference type="SAM" id="MobiDB-lite"/>
    </source>
</evidence>
<feature type="compositionally biased region" description="Polar residues" evidence="1">
    <location>
        <begin position="542"/>
        <end position="566"/>
    </location>
</feature>
<gene>
    <name evidence="3" type="ORF">H6P81_017968</name>
</gene>
<dbReference type="SUPFAM" id="SSF54236">
    <property type="entry name" value="Ubiquitin-like"/>
    <property type="match status" value="1"/>
</dbReference>
<dbReference type="GO" id="GO:0071818">
    <property type="term" value="C:BAT3 complex"/>
    <property type="evidence" value="ECO:0007669"/>
    <property type="project" value="TreeGrafter"/>
</dbReference>
<reference evidence="3 4" key="1">
    <citation type="submission" date="2021-07" db="EMBL/GenBank/DDBJ databases">
        <title>The Aristolochia fimbriata genome: insights into angiosperm evolution, floral development and chemical biosynthesis.</title>
        <authorList>
            <person name="Jiao Y."/>
        </authorList>
    </citation>
    <scope>NUCLEOTIDE SEQUENCE [LARGE SCALE GENOMIC DNA]</scope>
    <source>
        <strain evidence="3">IBCAS-2021</strain>
        <tissue evidence="3">Leaf</tissue>
    </source>
</reference>
<dbReference type="FunFam" id="3.10.20.90:FF:000154">
    <property type="entry name" value="Large proline-rich protein BAG6"/>
    <property type="match status" value="1"/>
</dbReference>
<dbReference type="Gene3D" id="3.10.20.90">
    <property type="entry name" value="Phosphatidylinositol 3-kinase Catalytic Subunit, Chain A, domain 1"/>
    <property type="match status" value="1"/>
</dbReference>
<feature type="region of interest" description="Disordered" evidence="1">
    <location>
        <begin position="716"/>
        <end position="754"/>
    </location>
</feature>
<dbReference type="SMART" id="SM00213">
    <property type="entry name" value="UBQ"/>
    <property type="match status" value="1"/>
</dbReference>
<name>A0AAV7E030_ARIFI</name>
<feature type="compositionally biased region" description="Polar residues" evidence="1">
    <location>
        <begin position="215"/>
        <end position="224"/>
    </location>
</feature>
<feature type="compositionally biased region" description="Basic and acidic residues" evidence="1">
    <location>
        <begin position="863"/>
        <end position="873"/>
    </location>
</feature>
<dbReference type="PRINTS" id="PR00348">
    <property type="entry name" value="UBIQUITIN"/>
</dbReference>
<feature type="compositionally biased region" description="Low complexity" evidence="1">
    <location>
        <begin position="716"/>
        <end position="729"/>
    </location>
</feature>
<feature type="compositionally biased region" description="Polar residues" evidence="1">
    <location>
        <begin position="681"/>
        <end position="703"/>
    </location>
</feature>
<dbReference type="InterPro" id="IPR000626">
    <property type="entry name" value="Ubiquitin-like_dom"/>
</dbReference>
<feature type="region of interest" description="Disordered" evidence="1">
    <location>
        <begin position="450"/>
        <end position="475"/>
    </location>
</feature>
<dbReference type="PROSITE" id="PS00299">
    <property type="entry name" value="UBIQUITIN_1"/>
    <property type="match status" value="1"/>
</dbReference>
<feature type="region of interest" description="Disordered" evidence="1">
    <location>
        <begin position="203"/>
        <end position="224"/>
    </location>
</feature>
<dbReference type="GO" id="GO:0051787">
    <property type="term" value="F:misfolded protein binding"/>
    <property type="evidence" value="ECO:0007669"/>
    <property type="project" value="TreeGrafter"/>
</dbReference>
<feature type="region of interest" description="Disordered" evidence="1">
    <location>
        <begin position="100"/>
        <end position="132"/>
    </location>
</feature>
<evidence type="ECO:0000313" key="4">
    <source>
        <dbReference type="Proteomes" id="UP000825729"/>
    </source>
</evidence>
<dbReference type="InterPro" id="IPR029071">
    <property type="entry name" value="Ubiquitin-like_domsf"/>
</dbReference>
<feature type="region of interest" description="Disordered" evidence="1">
    <location>
        <begin position="852"/>
        <end position="873"/>
    </location>
</feature>
<dbReference type="Pfam" id="PF00240">
    <property type="entry name" value="ubiquitin"/>
    <property type="match status" value="1"/>
</dbReference>
<dbReference type="PANTHER" id="PTHR15204:SF5">
    <property type="entry name" value="LARGE PROLINE-RICH PROTEIN BAG6 ISOFORM X1"/>
    <property type="match status" value="1"/>
</dbReference>
<feature type="domain" description="Ubiquitin-like" evidence="2">
    <location>
        <begin position="25"/>
        <end position="98"/>
    </location>
</feature>
<dbReference type="InterPro" id="IPR019956">
    <property type="entry name" value="Ubiquitin_dom"/>
</dbReference>
<keyword evidence="4" id="KW-1185">Reference proteome</keyword>
<proteinExistence type="predicted"/>
<dbReference type="EMBL" id="JAINDJ010000007">
    <property type="protein sequence ID" value="KAG9442114.1"/>
    <property type="molecule type" value="Genomic_DNA"/>
</dbReference>
<feature type="compositionally biased region" description="Polar residues" evidence="1">
    <location>
        <begin position="100"/>
        <end position="111"/>
    </location>
</feature>
<evidence type="ECO:0000259" key="2">
    <source>
        <dbReference type="PROSITE" id="PS50053"/>
    </source>
</evidence>
<accession>A0AAV7E030</accession>
<evidence type="ECO:0000313" key="3">
    <source>
        <dbReference type="EMBL" id="KAG9442114.1"/>
    </source>
</evidence>
<dbReference type="AlphaFoldDB" id="A0AAV7E030"/>
<protein>
    <recommendedName>
        <fullName evidence="2">Ubiquitin-like domain-containing protein</fullName>
    </recommendedName>
</protein>
<feature type="region of interest" description="Disordered" evidence="1">
    <location>
        <begin position="518"/>
        <end position="585"/>
    </location>
</feature>
<feature type="compositionally biased region" description="Basic and acidic residues" evidence="1">
    <location>
        <begin position="570"/>
        <end position="583"/>
    </location>
</feature>
<dbReference type="PROSITE" id="PS50053">
    <property type="entry name" value="UBIQUITIN_2"/>
    <property type="match status" value="1"/>
</dbReference>
<organism evidence="3 4">
    <name type="scientific">Aristolochia fimbriata</name>
    <name type="common">White veined hardy Dutchman's pipe vine</name>
    <dbReference type="NCBI Taxonomy" id="158543"/>
    <lineage>
        <taxon>Eukaryota</taxon>
        <taxon>Viridiplantae</taxon>
        <taxon>Streptophyta</taxon>
        <taxon>Embryophyta</taxon>
        <taxon>Tracheophyta</taxon>
        <taxon>Spermatophyta</taxon>
        <taxon>Magnoliopsida</taxon>
        <taxon>Magnoliidae</taxon>
        <taxon>Piperales</taxon>
        <taxon>Aristolochiaceae</taxon>
        <taxon>Aristolochia</taxon>
    </lineage>
</organism>
<dbReference type="GO" id="GO:0031593">
    <property type="term" value="F:polyubiquitin modification-dependent protein binding"/>
    <property type="evidence" value="ECO:0007669"/>
    <property type="project" value="TreeGrafter"/>
</dbReference>
<dbReference type="Proteomes" id="UP000825729">
    <property type="component" value="Unassembled WGS sequence"/>
</dbReference>
<dbReference type="GO" id="GO:0036503">
    <property type="term" value="P:ERAD pathway"/>
    <property type="evidence" value="ECO:0007669"/>
    <property type="project" value="TreeGrafter"/>
</dbReference>
<feature type="region of interest" description="Disordered" evidence="1">
    <location>
        <begin position="644"/>
        <end position="703"/>
    </location>
</feature>
<dbReference type="InterPro" id="IPR019954">
    <property type="entry name" value="Ubiquitin_CS"/>
</dbReference>
<sequence length="960" mass="100703">MRIMAEECSLEASSSRQVHGEEPEVEVNIKTLDSQIYSFRVKKNMRVSLFKEKVASAIGVPVAQQRLIFRGKVLKDDHLLSEYHVEDGHTLHLVERQPVQAQNQPGANSVEHNGDNDYRGNDSTATGPRGRIGQVSHSVVLGTFNIGGDQGEGVVPDLSRIIGAVLNSVGIGNLSGGGTSDMSSVTSSNPVGQATQSAETAGVQGGSGIRAPADSQGQSGQAFPSPFQSLYQSFQLPLSGGPLAFPPPNMVIPDALTTLTQFINRMQVVLSGSQPSIAADGGQLRPETALPSSRGLPTSEALGTVVHRVQQLLSEHAGAALSNIAGRLEREGSSTDARVRAQIQAESMQLGVAMQHLGALLLELGRTMMTLQMGQSPAESVVNAGPAVYVSPSGPNPIMVQPFPSQMSSLFGVPPPGPVANTGFLSPVGIGDVHRNINIHIHAGSSVSSALSSVGSRTNNGGASQSQLSGSGAGLSHELPARNIVAAVPARSPGEASGHVLSVVYPVHARLDQTNLNSSTLTSSQEVSPAVPYGSQAVGSGPPSTHQSVSTSSTEGHIGQSGSHDGNMQAHKESSRSSERSNDENQNSIQMALDGERRTGVIRPVYAHVSEPHNYEKGGEPTQEHPVEAVPCKSEVKHVESMGDNVASTSDSGGNPGAGDKITPLGLGSGGLQPKRRSRQPKPQENVSGIESSSANQTEQSIARGQQVLKSLISRGASNQNRSNSSQSAVQPPVSDQFRESLPSNAQGGDHGHRQVDAAGLMSQMLASPAIDNLLSGMSQQAGFLPTGGLRGMLEQITDSPSMRNVINQFAGQVEGNMVPGLESGQRGPVDMSRLFQQLMPVLSQAVGGMLNGPGPSSVPSPCEDRRHDRDERVDDKNHEIDLRQAVQDIEHGAPPANVLRSVAESANHLYGEGSVAEQLINEICSDDGLEKEYMEMLLRDIASRFEVESRSSTGGSGPL</sequence>
<dbReference type="PANTHER" id="PTHR15204">
    <property type="entry name" value="LARGE PROLINE-RICH PROTEIN BAG6"/>
    <property type="match status" value="1"/>
</dbReference>